<name>A0A1M4UBB7_9HYPH</name>
<accession>A0A1M4UBB7</accession>
<dbReference type="RefSeq" id="WP_073050999.1">
    <property type="nucleotide sequence ID" value="NZ_FQUP01000001.1"/>
</dbReference>
<evidence type="ECO:0008006" key="4">
    <source>
        <dbReference type="Google" id="ProtNLM"/>
    </source>
</evidence>
<proteinExistence type="predicted"/>
<dbReference type="Proteomes" id="UP000184485">
    <property type="component" value="Unassembled WGS sequence"/>
</dbReference>
<dbReference type="AlphaFoldDB" id="A0A1M4UBB7"/>
<protein>
    <recommendedName>
        <fullName evidence="4">Transcriptional regulator</fullName>
    </recommendedName>
</protein>
<sequence>MMPEPSNARLKADAKFDKTQKGVVDASKSQRERTAKLKALRLAKEEEERAAIAAAPPKTRAKRAAKVTA</sequence>
<dbReference type="EMBL" id="FQUP01000001">
    <property type="protein sequence ID" value="SHE54015.1"/>
    <property type="molecule type" value="Genomic_DNA"/>
</dbReference>
<evidence type="ECO:0000256" key="1">
    <source>
        <dbReference type="SAM" id="MobiDB-lite"/>
    </source>
</evidence>
<feature type="region of interest" description="Disordered" evidence="1">
    <location>
        <begin position="1"/>
        <end position="30"/>
    </location>
</feature>
<keyword evidence="3" id="KW-1185">Reference proteome</keyword>
<evidence type="ECO:0000313" key="2">
    <source>
        <dbReference type="EMBL" id="SHE54015.1"/>
    </source>
</evidence>
<organism evidence="2 3">
    <name type="scientific">Kaistia soli DSM 19436</name>
    <dbReference type="NCBI Taxonomy" id="1122133"/>
    <lineage>
        <taxon>Bacteria</taxon>
        <taxon>Pseudomonadati</taxon>
        <taxon>Pseudomonadota</taxon>
        <taxon>Alphaproteobacteria</taxon>
        <taxon>Hyphomicrobiales</taxon>
        <taxon>Kaistiaceae</taxon>
        <taxon>Kaistia</taxon>
    </lineage>
</organism>
<evidence type="ECO:0000313" key="3">
    <source>
        <dbReference type="Proteomes" id="UP000184485"/>
    </source>
</evidence>
<reference evidence="2 3" key="1">
    <citation type="submission" date="2016-11" db="EMBL/GenBank/DDBJ databases">
        <authorList>
            <person name="Jaros S."/>
            <person name="Januszkiewicz K."/>
            <person name="Wedrychowicz H."/>
        </authorList>
    </citation>
    <scope>NUCLEOTIDE SEQUENCE [LARGE SCALE GENOMIC DNA]</scope>
    <source>
        <strain evidence="2 3">DSM 19436</strain>
    </source>
</reference>
<feature type="compositionally biased region" description="Basic and acidic residues" evidence="1">
    <location>
        <begin position="10"/>
        <end position="20"/>
    </location>
</feature>
<gene>
    <name evidence="2" type="ORF">SAMN02745157_0397</name>
</gene>